<proteinExistence type="predicted"/>
<dbReference type="AlphaFoldDB" id="A0A915KG95"/>
<evidence type="ECO:0000259" key="1">
    <source>
        <dbReference type="Pfam" id="PF00092"/>
    </source>
</evidence>
<name>A0A915KG95_ROMCU</name>
<evidence type="ECO:0000313" key="3">
    <source>
        <dbReference type="WBParaSite" id="nRc.2.0.1.t36984-RA"/>
    </source>
</evidence>
<keyword evidence="2" id="KW-1185">Reference proteome</keyword>
<dbReference type="SUPFAM" id="SSF53300">
    <property type="entry name" value="vWA-like"/>
    <property type="match status" value="1"/>
</dbReference>
<protein>
    <submittedName>
        <fullName evidence="3">VWFA domain-containing protein</fullName>
    </submittedName>
</protein>
<sequence>MAAFDETYRRLSKFMDHSKINGLAKRIMEKKIAETIASIDTKTKKVNLANAIREAIQDFSDMQTENREHVKKFLVIIKNSHSCNDCVNNLQGSLDLASVQNVEISLVTHKQQSLMAGKQFDSAILHNILYDEKVGIESVSLNLLSMMHKLLLNDRQ</sequence>
<dbReference type="Pfam" id="PF00092">
    <property type="entry name" value="VWA"/>
    <property type="match status" value="1"/>
</dbReference>
<feature type="domain" description="VWFA" evidence="1">
    <location>
        <begin position="29"/>
        <end position="109"/>
    </location>
</feature>
<organism evidence="2 3">
    <name type="scientific">Romanomermis culicivorax</name>
    <name type="common">Nematode worm</name>
    <dbReference type="NCBI Taxonomy" id="13658"/>
    <lineage>
        <taxon>Eukaryota</taxon>
        <taxon>Metazoa</taxon>
        <taxon>Ecdysozoa</taxon>
        <taxon>Nematoda</taxon>
        <taxon>Enoplea</taxon>
        <taxon>Dorylaimia</taxon>
        <taxon>Mermithida</taxon>
        <taxon>Mermithoidea</taxon>
        <taxon>Mermithidae</taxon>
        <taxon>Romanomermis</taxon>
    </lineage>
</organism>
<dbReference type="InterPro" id="IPR036465">
    <property type="entry name" value="vWFA_dom_sf"/>
</dbReference>
<dbReference type="Proteomes" id="UP000887565">
    <property type="component" value="Unplaced"/>
</dbReference>
<dbReference type="WBParaSite" id="nRc.2.0.1.t36984-RA">
    <property type="protein sequence ID" value="nRc.2.0.1.t36984-RA"/>
    <property type="gene ID" value="nRc.2.0.1.g36984"/>
</dbReference>
<evidence type="ECO:0000313" key="2">
    <source>
        <dbReference type="Proteomes" id="UP000887565"/>
    </source>
</evidence>
<accession>A0A915KG95</accession>
<dbReference type="InterPro" id="IPR002035">
    <property type="entry name" value="VWF_A"/>
</dbReference>
<reference evidence="3" key="1">
    <citation type="submission" date="2022-11" db="UniProtKB">
        <authorList>
            <consortium name="WormBaseParasite"/>
        </authorList>
    </citation>
    <scope>IDENTIFICATION</scope>
</reference>